<dbReference type="NCBIfam" id="TIGR00121">
    <property type="entry name" value="birA_ligase"/>
    <property type="match status" value="1"/>
</dbReference>
<evidence type="ECO:0000259" key="4">
    <source>
        <dbReference type="PROSITE" id="PS51733"/>
    </source>
</evidence>
<dbReference type="GO" id="GO:0004077">
    <property type="term" value="F:biotin--[biotin carboxyl-carrier protein] ligase activity"/>
    <property type="evidence" value="ECO:0007669"/>
    <property type="project" value="InterPro"/>
</dbReference>
<dbReference type="InterPro" id="IPR029062">
    <property type="entry name" value="Class_I_gatase-like"/>
</dbReference>
<keyword evidence="2" id="KW-0436">Ligase</keyword>
<evidence type="ECO:0000313" key="5">
    <source>
        <dbReference type="EMBL" id="TPX15430.1"/>
    </source>
</evidence>
<dbReference type="FunCoup" id="A0A507BFV7">
    <property type="interactions" value="111"/>
</dbReference>
<dbReference type="PANTHER" id="PTHR12835">
    <property type="entry name" value="BIOTIN PROTEIN LIGASE"/>
    <property type="match status" value="1"/>
</dbReference>
<dbReference type="EMBL" id="SKBQ01000021">
    <property type="protein sequence ID" value="TPX15430.1"/>
    <property type="molecule type" value="Genomic_DNA"/>
</dbReference>
<reference evidence="5 6" key="1">
    <citation type="submission" date="2019-06" db="EMBL/GenBank/DDBJ databases">
        <title>Draft genome sequence of the filamentous fungus Phialemoniopsis curvata isolated from diesel fuel.</title>
        <authorList>
            <person name="Varaljay V.A."/>
            <person name="Lyon W.J."/>
            <person name="Crouch A.L."/>
            <person name="Drake C.E."/>
            <person name="Hollomon J.M."/>
            <person name="Nadeau L.J."/>
            <person name="Nunn H.S."/>
            <person name="Stevenson B.S."/>
            <person name="Bojanowski C.L."/>
            <person name="Crookes-Goodson W.J."/>
        </authorList>
    </citation>
    <scope>NUCLEOTIDE SEQUENCE [LARGE SCALE GENOMIC DNA]</scope>
    <source>
        <strain evidence="5 6">D216</strain>
    </source>
</reference>
<evidence type="ECO:0000256" key="3">
    <source>
        <dbReference type="SAM" id="MobiDB-lite"/>
    </source>
</evidence>
<dbReference type="STRING" id="1093900.A0A507BFV7"/>
<sequence>MAPHKMNVLVYTGIGPGTSSESVKHCLFSLRQLLAPTYAVNPVGENHLLKEPWAATCALLVFPGGADLGYCRVLNGAGNRSITQYVRAGGRYFGFCAGSYYGSNRCEFEVGNAPLEVVGSRELAFFPGTCRGGAFKGFQYHSEKGARAIRLTPSKQLQGAGRLPPSLRCYHNGGGVFVDAAQFEGQDVKVLASYADTLDVDGGDGQAAIVYCTVGKGAAVLTGPHIEFASANLTPQPDIPAYGDLLRAVKEDDEHREELLRQCLSSLGLTVNQVTPPVPELTPLHVTCLHPDQAAELWHSWQDIIKKEGTRDVIKGGTDTFSVRLADTQKRSSKSQPPNGRDEKNVFTSDITPVLQELLLGSQQHPILMKAAARIDGNHESEEDFNYLHNLLEQLSHKMGTDAPRGLLSSEGTRHIAHILTRTVADPKMEAFLEGSNDSSVAEVNSSGGLDILIKQVTSDLGLVNIGSDDKIGQRFSKSENDEGANKMIDYAAVVKELIVHEQGVPGRHETPFFNHEVYYRALENYRQTRDHKAEDWGDSLMYGEVLTSTNTVLDQNHGLLATLPSGFTVVARTQVAGRGRGSNVWIAPPGQMIFSSVINHSYKLAASRPIIFINYLAAIATAEGIRGLRPGCKDIPVKLKWPNDIYIQKPGKDASLNESYVKIGGLLFQCSYSDGNYQVVAGIGVNAVNDRPTTCVKNYLPAGNDGCETLVEELIASILCRFEMLYKEFCRTGFSEDLEARYYAHWLHTDQIVTLEAEGGVRARIRGITRDWGLLRAEELGTNDAPTGRFWALQSDENSFDFLKGLVRRKL</sequence>
<dbReference type="GO" id="GO:0005737">
    <property type="term" value="C:cytoplasm"/>
    <property type="evidence" value="ECO:0007669"/>
    <property type="project" value="TreeGrafter"/>
</dbReference>
<protein>
    <recommendedName>
        <fullName evidence="4">BPL/LPL catalytic domain-containing protein</fullName>
    </recommendedName>
</protein>
<comment type="caution">
    <text evidence="5">The sequence shown here is derived from an EMBL/GenBank/DDBJ whole genome shotgun (WGS) entry which is preliminary data.</text>
</comment>
<feature type="region of interest" description="Disordered" evidence="3">
    <location>
        <begin position="325"/>
        <end position="346"/>
    </location>
</feature>
<dbReference type="PANTHER" id="PTHR12835:SF5">
    <property type="entry name" value="BIOTIN--PROTEIN LIGASE"/>
    <property type="match status" value="1"/>
</dbReference>
<dbReference type="CDD" id="cd16442">
    <property type="entry name" value="BPL"/>
    <property type="match status" value="1"/>
</dbReference>
<dbReference type="SUPFAM" id="SSF55681">
    <property type="entry name" value="Class II aaRS and biotin synthetases"/>
    <property type="match status" value="1"/>
</dbReference>
<dbReference type="AlphaFoldDB" id="A0A507BFV7"/>
<dbReference type="GeneID" id="41971857"/>
<feature type="domain" description="BPL/LPL catalytic" evidence="4">
    <location>
        <begin position="524"/>
        <end position="731"/>
    </location>
</feature>
<dbReference type="InterPro" id="IPR019197">
    <property type="entry name" value="Biotin-prot_ligase_N"/>
</dbReference>
<dbReference type="Pfam" id="PF09825">
    <property type="entry name" value="BPL_N"/>
    <property type="match status" value="1"/>
</dbReference>
<evidence type="ECO:0000256" key="1">
    <source>
        <dbReference type="ARBA" id="ARBA00009934"/>
    </source>
</evidence>
<dbReference type="Gene3D" id="3.30.930.10">
    <property type="entry name" value="Bira Bifunctional Protein, Domain 2"/>
    <property type="match status" value="1"/>
</dbReference>
<dbReference type="RefSeq" id="XP_030997141.1">
    <property type="nucleotide sequence ID" value="XM_031138818.1"/>
</dbReference>
<name>A0A507BFV7_9PEZI</name>
<keyword evidence="6" id="KW-1185">Reference proteome</keyword>
<proteinExistence type="inferred from homology"/>
<dbReference type="InterPro" id="IPR004143">
    <property type="entry name" value="BPL_LPL_catalytic"/>
</dbReference>
<organism evidence="5 6">
    <name type="scientific">Thyridium curvatum</name>
    <dbReference type="NCBI Taxonomy" id="1093900"/>
    <lineage>
        <taxon>Eukaryota</taxon>
        <taxon>Fungi</taxon>
        <taxon>Dikarya</taxon>
        <taxon>Ascomycota</taxon>
        <taxon>Pezizomycotina</taxon>
        <taxon>Sordariomycetes</taxon>
        <taxon>Sordariomycetidae</taxon>
        <taxon>Thyridiales</taxon>
        <taxon>Thyridiaceae</taxon>
        <taxon>Thyridium</taxon>
    </lineage>
</organism>
<dbReference type="CDD" id="cd03144">
    <property type="entry name" value="GATase1_ScBLP_like"/>
    <property type="match status" value="1"/>
</dbReference>
<evidence type="ECO:0000256" key="2">
    <source>
        <dbReference type="ARBA" id="ARBA00022598"/>
    </source>
</evidence>
<gene>
    <name evidence="5" type="ORF">E0L32_004410</name>
</gene>
<accession>A0A507BFV7</accession>
<dbReference type="InterPro" id="IPR045864">
    <property type="entry name" value="aa-tRNA-synth_II/BPL/LPL"/>
</dbReference>
<dbReference type="OrthoDB" id="10250105at2759"/>
<dbReference type="InParanoid" id="A0A507BFV7"/>
<dbReference type="SUPFAM" id="SSF52317">
    <property type="entry name" value="Class I glutamine amidotransferase-like"/>
    <property type="match status" value="1"/>
</dbReference>
<evidence type="ECO:0000313" key="6">
    <source>
        <dbReference type="Proteomes" id="UP000319257"/>
    </source>
</evidence>
<dbReference type="Proteomes" id="UP000319257">
    <property type="component" value="Unassembled WGS sequence"/>
</dbReference>
<dbReference type="Pfam" id="PF03099">
    <property type="entry name" value="BPL_LplA_LipB"/>
    <property type="match status" value="1"/>
</dbReference>
<dbReference type="InterPro" id="IPR004408">
    <property type="entry name" value="Biotin_CoA_COase_ligase"/>
</dbReference>
<comment type="similarity">
    <text evidence="1">Belongs to the biotin--protein ligase family.</text>
</comment>
<dbReference type="PROSITE" id="PS51733">
    <property type="entry name" value="BPL_LPL_CATALYTIC"/>
    <property type="match status" value="1"/>
</dbReference>